<evidence type="ECO:0000313" key="3">
    <source>
        <dbReference type="EMBL" id="KAB0663617.1"/>
    </source>
</evidence>
<dbReference type="GO" id="GO:0120147">
    <property type="term" value="F:formylglycine-generating oxidase activity"/>
    <property type="evidence" value="ECO:0007669"/>
    <property type="project" value="TreeGrafter"/>
</dbReference>
<keyword evidence="4" id="KW-1185">Reference proteome</keyword>
<dbReference type="InterPro" id="IPR042095">
    <property type="entry name" value="SUMF_sf"/>
</dbReference>
<dbReference type="PANTHER" id="PTHR23150">
    <property type="entry name" value="SULFATASE MODIFYING FACTOR 1, 2"/>
    <property type="match status" value="1"/>
</dbReference>
<dbReference type="SUPFAM" id="SSF56436">
    <property type="entry name" value="C-type lectin-like"/>
    <property type="match status" value="1"/>
</dbReference>
<accession>A0A7J4ZLV9</accession>
<dbReference type="PANTHER" id="PTHR23150:SF19">
    <property type="entry name" value="FORMYLGLYCINE-GENERATING ENZYME"/>
    <property type="match status" value="1"/>
</dbReference>
<feature type="domain" description="Sulfatase-modifying factor enzyme-like" evidence="2">
    <location>
        <begin position="41"/>
        <end position="251"/>
    </location>
</feature>
<feature type="chain" id="PRO_5029511190" evidence="1">
    <location>
        <begin position="21"/>
        <end position="255"/>
    </location>
</feature>
<reference evidence="3 4" key="1">
    <citation type="submission" date="2019-09" db="EMBL/GenBank/DDBJ databases">
        <title>Geobacter sp. Red96, a novel strain isolated from paddy soil.</title>
        <authorList>
            <person name="Xu Z."/>
            <person name="Masuda Y."/>
            <person name="Itoh H."/>
            <person name="Senoo K."/>
        </authorList>
    </citation>
    <scope>NUCLEOTIDE SEQUENCE [LARGE SCALE GENOMIC DNA]</scope>
    <source>
        <strain evidence="3 4">Red96</strain>
    </source>
</reference>
<evidence type="ECO:0000259" key="2">
    <source>
        <dbReference type="Pfam" id="PF03781"/>
    </source>
</evidence>
<evidence type="ECO:0000313" key="4">
    <source>
        <dbReference type="Proteomes" id="UP000420562"/>
    </source>
</evidence>
<dbReference type="Gene3D" id="3.90.1580.10">
    <property type="entry name" value="paralog of FGE (formylglycine-generating enzyme)"/>
    <property type="match status" value="1"/>
</dbReference>
<protein>
    <submittedName>
        <fullName evidence="3">Formylglycine-generating enzyme family protein</fullName>
    </submittedName>
</protein>
<dbReference type="InterPro" id="IPR005532">
    <property type="entry name" value="SUMF_dom"/>
</dbReference>
<comment type="caution">
    <text evidence="3">The sequence shown here is derived from an EMBL/GenBank/DDBJ whole genome shotgun (WGS) entry which is preliminary data.</text>
</comment>
<proteinExistence type="predicted"/>
<dbReference type="Proteomes" id="UP000420562">
    <property type="component" value="Unassembled WGS sequence"/>
</dbReference>
<organism evidence="3 4">
    <name type="scientific">Oryzomonas japonica</name>
    <dbReference type="NCBI Taxonomy" id="2603858"/>
    <lineage>
        <taxon>Bacteria</taxon>
        <taxon>Pseudomonadati</taxon>
        <taxon>Thermodesulfobacteriota</taxon>
        <taxon>Desulfuromonadia</taxon>
        <taxon>Geobacterales</taxon>
        <taxon>Geobacteraceae</taxon>
        <taxon>Oryzomonas</taxon>
    </lineage>
</organism>
<keyword evidence="1" id="KW-0732">Signal</keyword>
<evidence type="ECO:0000256" key="1">
    <source>
        <dbReference type="SAM" id="SignalP"/>
    </source>
</evidence>
<dbReference type="RefSeq" id="WP_151129652.1">
    <property type="nucleotide sequence ID" value="NZ_VZQZ01000013.1"/>
</dbReference>
<dbReference type="InterPro" id="IPR016187">
    <property type="entry name" value="CTDL_fold"/>
</dbReference>
<dbReference type="AlphaFoldDB" id="A0A7J4ZLV9"/>
<dbReference type="InterPro" id="IPR051043">
    <property type="entry name" value="Sulfatase_Mod_Factor_Kinase"/>
</dbReference>
<dbReference type="EMBL" id="VZQZ01000013">
    <property type="protein sequence ID" value="KAB0663617.1"/>
    <property type="molecule type" value="Genomic_DNA"/>
</dbReference>
<dbReference type="Pfam" id="PF03781">
    <property type="entry name" value="FGE-sulfatase"/>
    <property type="match status" value="1"/>
</dbReference>
<name>A0A7J4ZLV9_9BACT</name>
<sequence>MKRLLSVAACIGLMPLFAAAPSFGEAVKDYTDSPTGIRFARITGGCFKMGDTFGDGASNEKPPHDVCVSDFSMAKQETTQNQWKVVMGNNPSFFKSCGDDCPVENVSWNDVQEFISKLNKLSGKEYRLPTEAEWEYACRSGGKSEKFCGGNDAEAVAWYFSTSGDRTQRVARKRPNGLGIYDMSGNVWEWVGDWYDEKFSSIKDNPQGPSTGSNRVIRGGGWFMLPKNVRASVRSSLEPEVHTYDVGFRLVITAP</sequence>
<feature type="signal peptide" evidence="1">
    <location>
        <begin position="1"/>
        <end position="20"/>
    </location>
</feature>
<gene>
    <name evidence="3" type="ORF">F6V25_16200</name>
</gene>